<evidence type="ECO:0008006" key="4">
    <source>
        <dbReference type="Google" id="ProtNLM"/>
    </source>
</evidence>
<keyword evidence="1" id="KW-0812">Transmembrane</keyword>
<dbReference type="RefSeq" id="WP_405276818.1">
    <property type="nucleotide sequence ID" value="NZ_JBBHLI010000009.1"/>
</dbReference>
<gene>
    <name evidence="2" type="ORF">WI372_13750</name>
</gene>
<keyword evidence="1" id="KW-1133">Transmembrane helix</keyword>
<reference evidence="2 3" key="1">
    <citation type="submission" date="2024-02" db="EMBL/GenBank/DDBJ databases">
        <title>A novel Gemmatimonadota bacterium.</title>
        <authorList>
            <person name="Du Z.-J."/>
            <person name="Ye Y.-Q."/>
        </authorList>
    </citation>
    <scope>NUCLEOTIDE SEQUENCE [LARGE SCALE GENOMIC DNA]</scope>
    <source>
        <strain evidence="2 3">DH-20</strain>
    </source>
</reference>
<protein>
    <recommendedName>
        <fullName evidence="4">Glutamine amidotransferase domain-containing protein</fullName>
    </recommendedName>
</protein>
<organism evidence="2 3">
    <name type="scientific">Gaopeijia maritima</name>
    <dbReference type="NCBI Taxonomy" id="3119007"/>
    <lineage>
        <taxon>Bacteria</taxon>
        <taxon>Pseudomonadati</taxon>
        <taxon>Gemmatimonadota</taxon>
        <taxon>Longimicrobiia</taxon>
        <taxon>Gaopeijiales</taxon>
        <taxon>Gaopeijiaceae</taxon>
        <taxon>Gaopeijia</taxon>
    </lineage>
</organism>
<dbReference type="PANTHER" id="PTHR37947:SF1">
    <property type="entry name" value="BLL2462 PROTEIN"/>
    <property type="match status" value="1"/>
</dbReference>
<proteinExistence type="predicted"/>
<dbReference type="Proteomes" id="UP001484239">
    <property type="component" value="Unassembled WGS sequence"/>
</dbReference>
<keyword evidence="3" id="KW-1185">Reference proteome</keyword>
<evidence type="ECO:0000313" key="2">
    <source>
        <dbReference type="EMBL" id="MEK9502052.1"/>
    </source>
</evidence>
<keyword evidence="1" id="KW-0472">Membrane</keyword>
<dbReference type="PANTHER" id="PTHR37947">
    <property type="entry name" value="BLL2462 PROTEIN"/>
    <property type="match status" value="1"/>
</dbReference>
<comment type="caution">
    <text evidence="2">The sequence shown here is derived from an EMBL/GenBank/DDBJ whole genome shotgun (WGS) entry which is preliminary data.</text>
</comment>
<sequence length="641" mass="66665">MTALLVTVVAALAAVGYALYVYRLRELPIRGRGALAALRAAILVGVVLLLADFALPTPGGGGPPRQWVVVDSSPSMAVAGASGETPGARALNALPGGSDVRVTSFGGAGDRAADGVLTGSRLAPVLRRAAESGAREVQVVTDLRIADLTEVTALRETLALDVRFVDVGEDLRSAGVGGLSVPATGRAGEEVEVEVEVFGTASAEGSDARVVLERDGEVAGEAVVRIPGAGRSVRVPLASTLPDAAGPVLWRARVTLAGDVFEGDDVRSAFTEVDPLEGLLAVVSLRPDWEPRFLMPVLERVTGIPTRGWLRVGDDAFLPMDGSGGVLDAAAMARVVESARLLVVHGLTGAAPDWLMRAQASSRRVVAFAADPAGAEGVGLETDQPRNGEWYPVAASGPLAAALAGVPWSDLPPLRSPLPPDAGGAEALVVERAGGVRAGVIDLQEAEGRRRAVLLAEGFWRWGFRPGVGTDAYDRLWSGVAGWLLATGDDDTGGGVGPLDRVAAADRPIAWRAPGVAGGALEVVTTADAGGTRTDTLAVGGDGRARLPALEPGGYGWTARAVAPDSVARLDRSWSGRLELERHTDEFRWPRDTTLLAWETGGAGVRAADVGRPLRTSPWPWLLLIGLLAAEWILRRRSGLR</sequence>
<evidence type="ECO:0000313" key="3">
    <source>
        <dbReference type="Proteomes" id="UP001484239"/>
    </source>
</evidence>
<dbReference type="EMBL" id="JBBHLI010000009">
    <property type="protein sequence ID" value="MEK9502052.1"/>
    <property type="molecule type" value="Genomic_DNA"/>
</dbReference>
<accession>A0ABU9EBE4</accession>
<feature type="transmembrane region" description="Helical" evidence="1">
    <location>
        <begin position="34"/>
        <end position="55"/>
    </location>
</feature>
<feature type="transmembrane region" description="Helical" evidence="1">
    <location>
        <begin position="6"/>
        <end position="22"/>
    </location>
</feature>
<name>A0ABU9EBE4_9BACT</name>
<evidence type="ECO:0000256" key="1">
    <source>
        <dbReference type="SAM" id="Phobius"/>
    </source>
</evidence>